<dbReference type="InterPro" id="IPR050361">
    <property type="entry name" value="MPP/UQCRC_Complex"/>
</dbReference>
<name>D2VBA3_NAEGR</name>
<dbReference type="GO" id="GO:0006627">
    <property type="term" value="P:protein processing involved in protein targeting to mitochondrion"/>
    <property type="evidence" value="ECO:0007669"/>
    <property type="project" value="TreeGrafter"/>
</dbReference>
<organism evidence="6">
    <name type="scientific">Naegleria gruberi</name>
    <name type="common">Amoeba</name>
    <dbReference type="NCBI Taxonomy" id="5762"/>
    <lineage>
        <taxon>Eukaryota</taxon>
        <taxon>Discoba</taxon>
        <taxon>Heterolobosea</taxon>
        <taxon>Tetramitia</taxon>
        <taxon>Eutetramitia</taxon>
        <taxon>Vahlkampfiidae</taxon>
        <taxon>Naegleria</taxon>
    </lineage>
</organism>
<dbReference type="KEGG" id="ngr:NAEGRDRAFT_66145"/>
<dbReference type="eggNOG" id="KOG2067">
    <property type="taxonomic scope" value="Eukaryota"/>
</dbReference>
<dbReference type="VEuPathDB" id="AmoebaDB:NAEGRDRAFT_66145"/>
<dbReference type="EMBL" id="GG738861">
    <property type="protein sequence ID" value="EFC45875.1"/>
    <property type="molecule type" value="Genomic_DNA"/>
</dbReference>
<dbReference type="STRING" id="5762.D2VBA3"/>
<reference evidence="5 6" key="1">
    <citation type="journal article" date="2010" name="Cell">
        <title>The genome of Naegleria gruberi illuminates early eukaryotic versatility.</title>
        <authorList>
            <person name="Fritz-Laylin L.K."/>
            <person name="Prochnik S.E."/>
            <person name="Ginger M.L."/>
            <person name="Dacks J.B."/>
            <person name="Carpenter M.L."/>
            <person name="Field M.C."/>
            <person name="Kuo A."/>
            <person name="Paredez A."/>
            <person name="Chapman J."/>
            <person name="Pham J."/>
            <person name="Shu S."/>
            <person name="Neupane R."/>
            <person name="Cipriano M."/>
            <person name="Mancuso J."/>
            <person name="Tu H."/>
            <person name="Salamov A."/>
            <person name="Lindquist E."/>
            <person name="Shapiro H."/>
            <person name="Lucas S."/>
            <person name="Grigoriev I.V."/>
            <person name="Cande W.Z."/>
            <person name="Fulton C."/>
            <person name="Rokhsar D.S."/>
            <person name="Dawson S.C."/>
        </authorList>
    </citation>
    <scope>NUCLEOTIDE SEQUENCE [LARGE SCALE GENOMIC DNA]</scope>
    <source>
        <strain evidence="5 6">NEG-M</strain>
    </source>
</reference>
<dbReference type="Pfam" id="PF05193">
    <property type="entry name" value="Peptidase_M16_C"/>
    <property type="match status" value="1"/>
</dbReference>
<evidence type="ECO:0000256" key="1">
    <source>
        <dbReference type="ARBA" id="ARBA00002123"/>
    </source>
</evidence>
<dbReference type="GO" id="GO:0046872">
    <property type="term" value="F:metal ion binding"/>
    <property type="evidence" value="ECO:0007669"/>
    <property type="project" value="InterPro"/>
</dbReference>
<dbReference type="OMA" id="SEMTHVA"/>
<proteinExistence type="inferred from homology"/>
<dbReference type="PANTHER" id="PTHR11851">
    <property type="entry name" value="METALLOPROTEASE"/>
    <property type="match status" value="1"/>
</dbReference>
<protein>
    <submittedName>
        <fullName evidence="5">Predicted protein</fullName>
    </submittedName>
</protein>
<dbReference type="Pfam" id="PF00675">
    <property type="entry name" value="Peptidase_M16"/>
    <property type="match status" value="1"/>
</dbReference>
<dbReference type="InterPro" id="IPR011765">
    <property type="entry name" value="Pept_M16_N"/>
</dbReference>
<dbReference type="OrthoDB" id="277191at2759"/>
<gene>
    <name evidence="5" type="ORF">NAEGRDRAFT_66145</name>
</gene>
<dbReference type="AlphaFoldDB" id="D2VBA3"/>
<dbReference type="InParanoid" id="D2VBA3"/>
<dbReference type="PANTHER" id="PTHR11851:SF49">
    <property type="entry name" value="MITOCHONDRIAL-PROCESSING PEPTIDASE SUBUNIT ALPHA"/>
    <property type="match status" value="1"/>
</dbReference>
<evidence type="ECO:0000259" key="3">
    <source>
        <dbReference type="Pfam" id="PF00675"/>
    </source>
</evidence>
<dbReference type="RefSeq" id="XP_002678619.1">
    <property type="nucleotide sequence ID" value="XM_002678573.1"/>
</dbReference>
<evidence type="ECO:0000313" key="6">
    <source>
        <dbReference type="Proteomes" id="UP000006671"/>
    </source>
</evidence>
<keyword evidence="6" id="KW-1185">Reference proteome</keyword>
<dbReference type="InterPro" id="IPR007863">
    <property type="entry name" value="Peptidase_M16_C"/>
</dbReference>
<dbReference type="InterPro" id="IPR011249">
    <property type="entry name" value="Metalloenz_LuxS/M16"/>
</dbReference>
<dbReference type="GO" id="GO:0005739">
    <property type="term" value="C:mitochondrion"/>
    <property type="evidence" value="ECO:0007669"/>
    <property type="project" value="TreeGrafter"/>
</dbReference>
<feature type="domain" description="Peptidase M16 N-terminal" evidence="3">
    <location>
        <begin position="147"/>
        <end position="276"/>
    </location>
</feature>
<dbReference type="Proteomes" id="UP000006671">
    <property type="component" value="Unassembled WGS sequence"/>
</dbReference>
<sequence length="597" mass="66912">MNKTAANFLVHQLLNRKASAIKATNPIVSGNLLSSGSASTCTRSFSNNLLLKESSINSENPVLETASQLDRQKLKDLLKKKNNKEILTLGDAPSFNNVKPKLPNLTQSLFSDKVSLEYVVPGIHFNAKDLKISSLDNGLRVSTFSKHSNLVNICVTFKAGPRYEKPEERGISTIINRLTFAHSRKFSEDYVKENLEDKVLYESTSEYESHSFFITCPKDKVELAFEFLSDTMLHPKFYQSDIDDAIELLKYNLETEMAIPANSNVLTDCILKSCFGTNSEGGLGNPSVSIKEDATPEMLYEFYNRFYVPKRCTISSIGIEHDKMLSLVKKYMDFSPGALSNNFEPVAFAKPVWNPSSVMTEFLERPQSAYLQNIPPTTSYAVSFEGIGYKDSDNLFVANILEVLLGGGDSFSSGGPGKGIYSVINRHYLPAYQFHNMIAQHFAYSDTGIFSFHASLNHEELNPGQLPVAILTLLAKMPEYIDDALLDQAKQQYKSQVLHSLEDNSTLVLNAVNDLMWNDKYFGVDYLVEKIDSVSKNDILAMMDKLFYNGKQPGIAAIGDVNRISASISNEQFRKYYSDICKQRTGNSLMSRLFKRK</sequence>
<evidence type="ECO:0000313" key="5">
    <source>
        <dbReference type="EMBL" id="EFC45875.1"/>
    </source>
</evidence>
<comment type="similarity">
    <text evidence="2">Belongs to the peptidase M16 family.</text>
</comment>
<feature type="domain" description="Peptidase M16 C-terminal" evidence="4">
    <location>
        <begin position="294"/>
        <end position="493"/>
    </location>
</feature>
<accession>D2VBA3</accession>
<dbReference type="Gene3D" id="3.30.830.10">
    <property type="entry name" value="Metalloenzyme, LuxS/M16 peptidase-like"/>
    <property type="match status" value="2"/>
</dbReference>
<dbReference type="SUPFAM" id="SSF63411">
    <property type="entry name" value="LuxS/MPP-like metallohydrolase"/>
    <property type="match status" value="2"/>
</dbReference>
<evidence type="ECO:0000256" key="2">
    <source>
        <dbReference type="ARBA" id="ARBA00007261"/>
    </source>
</evidence>
<dbReference type="GeneID" id="8858987"/>
<evidence type="ECO:0000259" key="4">
    <source>
        <dbReference type="Pfam" id="PF05193"/>
    </source>
</evidence>
<comment type="function">
    <text evidence="1">Substrate recognition and binding subunit of the essential mitochondrial processing protease (MPP), which cleaves the mitochondrial sequence off newly imported precursors proteins.</text>
</comment>